<evidence type="ECO:0000256" key="13">
    <source>
        <dbReference type="SAM" id="MobiDB-lite"/>
    </source>
</evidence>
<dbReference type="InterPro" id="IPR046887">
    <property type="entry name" value="RsmE_PUA-like"/>
</dbReference>
<evidence type="ECO:0000256" key="10">
    <source>
        <dbReference type="ARBA" id="ARBA00025699"/>
    </source>
</evidence>
<keyword evidence="8 16" id="KW-0808">Transferase</keyword>
<evidence type="ECO:0000259" key="15">
    <source>
        <dbReference type="Pfam" id="PF20260"/>
    </source>
</evidence>
<comment type="function">
    <text evidence="10">Specifically methylates the N3 position of the uracil ring of uridine 1498 (m3U1498) in 16S rRNA. Acts on the fully assembled 30S ribosomal subunit.</text>
</comment>
<evidence type="ECO:0000256" key="9">
    <source>
        <dbReference type="ARBA" id="ARBA00022691"/>
    </source>
</evidence>
<keyword evidence="17" id="KW-1185">Reference proteome</keyword>
<evidence type="ECO:0000256" key="3">
    <source>
        <dbReference type="ARBA" id="ARBA00012328"/>
    </source>
</evidence>
<dbReference type="RefSeq" id="WP_054467739.1">
    <property type="nucleotide sequence ID" value="NZ_JACJSK010000059.1"/>
</dbReference>
<gene>
    <name evidence="16" type="ORF">H6G72_25655</name>
</gene>
<evidence type="ECO:0000256" key="11">
    <source>
        <dbReference type="ARBA" id="ARBA00033196"/>
    </source>
</evidence>
<evidence type="ECO:0000256" key="8">
    <source>
        <dbReference type="ARBA" id="ARBA00022679"/>
    </source>
</evidence>
<keyword evidence="9" id="KW-0949">S-adenosyl-L-methionine</keyword>
<dbReference type="InterPro" id="IPR006700">
    <property type="entry name" value="RsmE"/>
</dbReference>
<evidence type="ECO:0000256" key="7">
    <source>
        <dbReference type="ARBA" id="ARBA00022603"/>
    </source>
</evidence>
<evidence type="ECO:0000256" key="2">
    <source>
        <dbReference type="ARBA" id="ARBA00005528"/>
    </source>
</evidence>
<evidence type="ECO:0000256" key="5">
    <source>
        <dbReference type="ARBA" id="ARBA00022490"/>
    </source>
</evidence>
<protein>
    <recommendedName>
        <fullName evidence="4">Ribosomal RNA small subunit methyltransferase E</fullName>
        <ecNumber evidence="3">2.1.1.193</ecNumber>
    </recommendedName>
    <alternativeName>
        <fullName evidence="11">16S rRNA m3U1498 methyltransferase</fullName>
    </alternativeName>
</protein>
<proteinExistence type="inferred from homology"/>
<dbReference type="SUPFAM" id="SSF88697">
    <property type="entry name" value="PUA domain-like"/>
    <property type="match status" value="1"/>
</dbReference>
<dbReference type="Gene3D" id="3.40.1280.10">
    <property type="match status" value="1"/>
</dbReference>
<evidence type="ECO:0000256" key="6">
    <source>
        <dbReference type="ARBA" id="ARBA00022552"/>
    </source>
</evidence>
<dbReference type="Proteomes" id="UP000641954">
    <property type="component" value="Unassembled WGS sequence"/>
</dbReference>
<evidence type="ECO:0000256" key="12">
    <source>
        <dbReference type="ARBA" id="ARBA00047944"/>
    </source>
</evidence>
<keyword evidence="5" id="KW-0963">Cytoplasm</keyword>
<comment type="subcellular location">
    <subcellularLocation>
        <location evidence="1">Cytoplasm</location>
    </subcellularLocation>
</comment>
<dbReference type="EC" id="2.1.1.193" evidence="3"/>
<organism evidence="16 17">
    <name type="scientific">Planktothricoides raciborskii FACHB-1370</name>
    <dbReference type="NCBI Taxonomy" id="2949576"/>
    <lineage>
        <taxon>Bacteria</taxon>
        <taxon>Bacillati</taxon>
        <taxon>Cyanobacteriota</taxon>
        <taxon>Cyanophyceae</taxon>
        <taxon>Oscillatoriophycideae</taxon>
        <taxon>Oscillatoriales</taxon>
        <taxon>Oscillatoriaceae</taxon>
        <taxon>Planktothricoides</taxon>
    </lineage>
</organism>
<feature type="domain" description="Ribosomal RNA small subunit methyltransferase E methyltransferase" evidence="14">
    <location>
        <begin position="90"/>
        <end position="290"/>
    </location>
</feature>
<dbReference type="CDD" id="cd18084">
    <property type="entry name" value="RsmE-like"/>
    <property type="match status" value="1"/>
</dbReference>
<dbReference type="NCBIfam" id="NF008697">
    <property type="entry name" value="PRK11713.4-1"/>
    <property type="match status" value="1"/>
</dbReference>
<dbReference type="EMBL" id="JACJSK010000059">
    <property type="protein sequence ID" value="MBD2547150.1"/>
    <property type="molecule type" value="Genomic_DNA"/>
</dbReference>
<dbReference type="SUPFAM" id="SSF75217">
    <property type="entry name" value="alpha/beta knot"/>
    <property type="match status" value="1"/>
</dbReference>
<dbReference type="InterPro" id="IPR015947">
    <property type="entry name" value="PUA-like_sf"/>
</dbReference>
<dbReference type="NCBIfam" id="TIGR00046">
    <property type="entry name" value="RsmE family RNA methyltransferase"/>
    <property type="match status" value="1"/>
</dbReference>
<keyword evidence="7 16" id="KW-0489">Methyltransferase</keyword>
<dbReference type="InterPro" id="IPR046886">
    <property type="entry name" value="RsmE_MTase_dom"/>
</dbReference>
<dbReference type="Pfam" id="PF04452">
    <property type="entry name" value="Methyltrans_RNA"/>
    <property type="match status" value="1"/>
</dbReference>
<dbReference type="InterPro" id="IPR029028">
    <property type="entry name" value="Alpha/beta_knot_MTases"/>
</dbReference>
<evidence type="ECO:0000256" key="4">
    <source>
        <dbReference type="ARBA" id="ARBA00013673"/>
    </source>
</evidence>
<dbReference type="Pfam" id="PF20260">
    <property type="entry name" value="PUA_4"/>
    <property type="match status" value="1"/>
</dbReference>
<evidence type="ECO:0000313" key="16">
    <source>
        <dbReference type="EMBL" id="MBD2547150.1"/>
    </source>
</evidence>
<feature type="region of interest" description="Disordered" evidence="13">
    <location>
        <begin position="185"/>
        <end position="209"/>
    </location>
</feature>
<evidence type="ECO:0000313" key="17">
    <source>
        <dbReference type="Proteomes" id="UP000641954"/>
    </source>
</evidence>
<reference evidence="16 17" key="1">
    <citation type="journal article" date="2020" name="ISME J.">
        <title>Comparative genomics reveals insights into cyanobacterial evolution and habitat adaptation.</title>
        <authorList>
            <person name="Chen M.Y."/>
            <person name="Teng W.K."/>
            <person name="Zhao L."/>
            <person name="Hu C.X."/>
            <person name="Zhou Y.K."/>
            <person name="Han B.P."/>
            <person name="Song L.R."/>
            <person name="Shu W.S."/>
        </authorList>
    </citation>
    <scope>NUCLEOTIDE SEQUENCE [LARGE SCALE GENOMIC DNA]</scope>
    <source>
        <strain evidence="16 17">FACHB-1370</strain>
    </source>
</reference>
<dbReference type="PANTHER" id="PTHR30027:SF3">
    <property type="entry name" value="16S RRNA (URACIL(1498)-N(3))-METHYLTRANSFERASE"/>
    <property type="match status" value="1"/>
</dbReference>
<dbReference type="InterPro" id="IPR029026">
    <property type="entry name" value="tRNA_m1G_MTases_N"/>
</dbReference>
<comment type="similarity">
    <text evidence="2">Belongs to the RNA methyltransferase RsmE family.</text>
</comment>
<evidence type="ECO:0000259" key="14">
    <source>
        <dbReference type="Pfam" id="PF04452"/>
    </source>
</evidence>
<dbReference type="GO" id="GO:0032259">
    <property type="term" value="P:methylation"/>
    <property type="evidence" value="ECO:0007669"/>
    <property type="project" value="UniProtKB-KW"/>
</dbReference>
<comment type="caution">
    <text evidence="16">The sequence shown here is derived from an EMBL/GenBank/DDBJ whole genome shotgun (WGS) entry which is preliminary data.</text>
</comment>
<dbReference type="GO" id="GO:0008168">
    <property type="term" value="F:methyltransferase activity"/>
    <property type="evidence" value="ECO:0007669"/>
    <property type="project" value="UniProtKB-KW"/>
</dbReference>
<sequence>MSQLQRIAIAQAQIQGQQILLTAEQQHYLMRVLRLKIGDRFIVIDPQGGWWLSVLQSQYGLGVSPSIVTGVEDNGLYYGQILEPIAIATELPATVSLIVAMPKGNGLEEIVRQTTELGVSAIYPVMSDRSLLKPSPQKIQRWRRIAQEAAEQSERAKVPTIFEPIAFSECLGQISQASCRGEQPFAPTLTQENSGGSDTPLIKGGGGGSDSKKYKYICVARGDRPHLLKTLQGSDLKSEANPQIAIATGPEGGWTATEVEQAIAAGFQPISLGDRILKAVTAPIVALSLVAAYLES</sequence>
<name>A0ABR8EKV4_9CYAN</name>
<evidence type="ECO:0000256" key="1">
    <source>
        <dbReference type="ARBA" id="ARBA00004496"/>
    </source>
</evidence>
<feature type="compositionally biased region" description="Polar residues" evidence="13">
    <location>
        <begin position="188"/>
        <end position="197"/>
    </location>
</feature>
<dbReference type="PANTHER" id="PTHR30027">
    <property type="entry name" value="RIBOSOMAL RNA SMALL SUBUNIT METHYLTRANSFERASE E"/>
    <property type="match status" value="1"/>
</dbReference>
<comment type="catalytic activity">
    <reaction evidence="12">
        <text>uridine(1498) in 16S rRNA + S-adenosyl-L-methionine = N(3)-methyluridine(1498) in 16S rRNA + S-adenosyl-L-homocysteine + H(+)</text>
        <dbReference type="Rhea" id="RHEA:42920"/>
        <dbReference type="Rhea" id="RHEA-COMP:10283"/>
        <dbReference type="Rhea" id="RHEA-COMP:10284"/>
        <dbReference type="ChEBI" id="CHEBI:15378"/>
        <dbReference type="ChEBI" id="CHEBI:57856"/>
        <dbReference type="ChEBI" id="CHEBI:59789"/>
        <dbReference type="ChEBI" id="CHEBI:65315"/>
        <dbReference type="ChEBI" id="CHEBI:74502"/>
        <dbReference type="EC" id="2.1.1.193"/>
    </reaction>
</comment>
<keyword evidence="6" id="KW-0698">rRNA processing</keyword>
<feature type="domain" description="Ribosomal RNA small subunit methyltransferase E PUA-like" evidence="15">
    <location>
        <begin position="21"/>
        <end position="56"/>
    </location>
</feature>
<accession>A0ABR8EKV4</accession>